<dbReference type="AlphaFoldDB" id="A0A0S8FX90"/>
<comment type="caution">
    <text evidence="1">The sequence shown here is derived from an EMBL/GenBank/DDBJ whole genome shotgun (WGS) entry which is preliminary data.</text>
</comment>
<evidence type="ECO:0008006" key="3">
    <source>
        <dbReference type="Google" id="ProtNLM"/>
    </source>
</evidence>
<organism evidence="1 2">
    <name type="scientific">candidate division WOR_3 bacterium SM23_42</name>
    <dbReference type="NCBI Taxonomy" id="1703779"/>
    <lineage>
        <taxon>Bacteria</taxon>
        <taxon>Bacteria division WOR-3</taxon>
    </lineage>
</organism>
<evidence type="ECO:0000313" key="1">
    <source>
        <dbReference type="EMBL" id="KPK64532.1"/>
    </source>
</evidence>
<dbReference type="EMBL" id="LJUJ01000002">
    <property type="protein sequence ID" value="KPK64532.1"/>
    <property type="molecule type" value="Genomic_DNA"/>
</dbReference>
<accession>A0A0S8FX90</accession>
<dbReference type="Proteomes" id="UP000051373">
    <property type="component" value="Unassembled WGS sequence"/>
</dbReference>
<proteinExistence type="predicted"/>
<name>A0A0S8FX90_UNCW3</name>
<dbReference type="SUPFAM" id="SSF81301">
    <property type="entry name" value="Nucleotidyltransferase"/>
    <property type="match status" value="1"/>
</dbReference>
<evidence type="ECO:0000313" key="2">
    <source>
        <dbReference type="Proteomes" id="UP000051373"/>
    </source>
</evidence>
<dbReference type="Gene3D" id="3.30.460.10">
    <property type="entry name" value="Beta Polymerase, domain 2"/>
    <property type="match status" value="1"/>
</dbReference>
<gene>
    <name evidence="1" type="ORF">AMJ83_02180</name>
</gene>
<reference evidence="1 2" key="1">
    <citation type="journal article" date="2015" name="Microbiome">
        <title>Genomic resolution of linkages in carbon, nitrogen, and sulfur cycling among widespread estuary sediment bacteria.</title>
        <authorList>
            <person name="Baker B.J."/>
            <person name="Lazar C.S."/>
            <person name="Teske A.P."/>
            <person name="Dick G.J."/>
        </authorList>
    </citation>
    <scope>NUCLEOTIDE SEQUENCE [LARGE SCALE GENOMIC DNA]</scope>
    <source>
        <strain evidence="1">SM23_42</strain>
    </source>
</reference>
<dbReference type="InterPro" id="IPR043519">
    <property type="entry name" value="NT_sf"/>
</dbReference>
<sequence length="267" mass="31768">MKKTEVERSDIVATLVQALKPLDSIHAVWEGGAASFNRVDEWSDIDLYVVCDDEHVEDTFVIMEQTLGTISEIELKFRLPEPTWHGHSQAFWRLKNASPFLFLDIAVMKKSSQDKFLQYHIHGRPLVHFDKIGIVKDDPIDRADYFQRIKARLDTLKTNFELFQVLVLKELNRGNDIEALSYYLSYTYRPLVELLRIKHCPWHHRFFTTYIYYEMPSEIVSRLHHLYFIANAEALRKCREEAAMWFWETVKGIDYEQMRRKIFESEE</sequence>
<dbReference type="STRING" id="1703779.AMJ83_02180"/>
<protein>
    <recommendedName>
        <fullName evidence="3">Polymerase nucleotidyl transferase domain-containing protein</fullName>
    </recommendedName>
</protein>